<evidence type="ECO:0000259" key="3">
    <source>
        <dbReference type="Pfam" id="PF19335"/>
    </source>
</evidence>
<dbReference type="Pfam" id="PF25975">
    <property type="entry name" value="CzcB_C"/>
    <property type="match status" value="1"/>
</dbReference>
<proteinExistence type="predicted"/>
<keyword evidence="2" id="KW-1133">Transmembrane helix</keyword>
<dbReference type="Proteomes" id="UP001155182">
    <property type="component" value="Unassembled WGS sequence"/>
</dbReference>
<feature type="transmembrane region" description="Helical" evidence="2">
    <location>
        <begin position="21"/>
        <end position="42"/>
    </location>
</feature>
<name>A0A9X2JED9_9SPHI</name>
<dbReference type="Pfam" id="PF25954">
    <property type="entry name" value="Beta-barrel_RND_2"/>
    <property type="match status" value="1"/>
</dbReference>
<evidence type="ECO:0000256" key="1">
    <source>
        <dbReference type="ARBA" id="ARBA00022448"/>
    </source>
</evidence>
<dbReference type="InterPro" id="IPR058792">
    <property type="entry name" value="Beta-barrel_RND_2"/>
</dbReference>
<dbReference type="GO" id="GO:0060003">
    <property type="term" value="P:copper ion export"/>
    <property type="evidence" value="ECO:0007669"/>
    <property type="project" value="TreeGrafter"/>
</dbReference>
<keyword evidence="9" id="KW-1185">Reference proteome</keyword>
<sequence length="447" mass="49195">MKKRFKSRSTILEVRCTNRNYVNTLRLCASAVFILLIIAFSACQKKRQTESEATYTCPMHPQVVQDHPGTCPICGMDLEKKVTASDVNEKEKQELGELAKEVNGTVVGNFKTVYPRGRNANDTVMLNGYFGLDNRAKNSVSSRVSGRIEKLYVKYENQLVSKGQKLFDIYSPELLAAQRDLLFVIKNNDLELVSGLKNKLFNLGMTQSEVNQLIKTGKPLQLVSIYSPYTGVSHALASASTGQKPSAGGDGMGMNNAATTAKGSTSALGSIREGMYISKGQTLFELMSHGQAWALLSAYEKDLPLIRTGDEVLITVPSEKGHLITGKVDFIQPYYDNDKQTATIRVYIPNHHELKIGNFIQGMIVHKNISEGFFVPKTAVYDLGKTKIVWVADKADKTFTARTVTTGSSSGDWIQIKSGLNDDEKVAVNASYLVDSDSFIETEGGEK</sequence>
<keyword evidence="2" id="KW-0472">Membrane</keyword>
<evidence type="ECO:0000259" key="7">
    <source>
        <dbReference type="Pfam" id="PF25975"/>
    </source>
</evidence>
<dbReference type="Gene3D" id="2.40.50.100">
    <property type="match status" value="1"/>
</dbReference>
<feature type="domain" description="CusB-like three alpha-helical bundle" evidence="4">
    <location>
        <begin position="173"/>
        <end position="219"/>
    </location>
</feature>
<dbReference type="PANTHER" id="PTHR30097">
    <property type="entry name" value="CATION EFFLUX SYSTEM PROTEIN CUSB"/>
    <property type="match status" value="1"/>
</dbReference>
<dbReference type="Pfam" id="PF19335">
    <property type="entry name" value="HMBD"/>
    <property type="match status" value="1"/>
</dbReference>
<evidence type="ECO:0000259" key="5">
    <source>
        <dbReference type="Pfam" id="PF25919"/>
    </source>
</evidence>
<dbReference type="InterPro" id="IPR051909">
    <property type="entry name" value="MFP_Cation_Efflux"/>
</dbReference>
<feature type="domain" description="Heavy metal binding" evidence="3">
    <location>
        <begin position="55"/>
        <end position="81"/>
    </location>
</feature>
<accession>A0A9X2JED9</accession>
<gene>
    <name evidence="8" type="ORF">NF867_05355</name>
</gene>
<dbReference type="GO" id="GO:0030288">
    <property type="term" value="C:outer membrane-bounded periplasmic space"/>
    <property type="evidence" value="ECO:0007669"/>
    <property type="project" value="TreeGrafter"/>
</dbReference>
<dbReference type="Gene3D" id="2.40.30.170">
    <property type="match status" value="1"/>
</dbReference>
<dbReference type="InterPro" id="IPR058791">
    <property type="entry name" value="3HB_CusB"/>
</dbReference>
<evidence type="ECO:0000313" key="8">
    <source>
        <dbReference type="EMBL" id="MCO4292286.1"/>
    </source>
</evidence>
<protein>
    <submittedName>
        <fullName evidence="8">Efflux RND transporter periplasmic adaptor subunit</fullName>
    </submittedName>
</protein>
<comment type="caution">
    <text evidence="8">The sequence shown here is derived from an EMBL/GenBank/DDBJ whole genome shotgun (WGS) entry which is preliminary data.</text>
</comment>
<evidence type="ECO:0000259" key="4">
    <source>
        <dbReference type="Pfam" id="PF25869"/>
    </source>
</evidence>
<dbReference type="RefSeq" id="WP_252586579.1">
    <property type="nucleotide sequence ID" value="NZ_JAMWYS010000024.1"/>
</dbReference>
<dbReference type="EMBL" id="JAMWYS010000024">
    <property type="protein sequence ID" value="MCO4292286.1"/>
    <property type="molecule type" value="Genomic_DNA"/>
</dbReference>
<evidence type="ECO:0000256" key="2">
    <source>
        <dbReference type="SAM" id="Phobius"/>
    </source>
</evidence>
<dbReference type="GO" id="GO:0046914">
    <property type="term" value="F:transition metal ion binding"/>
    <property type="evidence" value="ECO:0007669"/>
    <property type="project" value="TreeGrafter"/>
</dbReference>
<keyword evidence="2" id="KW-0812">Transmembrane</keyword>
<dbReference type="PANTHER" id="PTHR30097:SF15">
    <property type="entry name" value="CATION EFFLUX SYSTEM PROTEIN CUSB"/>
    <property type="match status" value="1"/>
</dbReference>
<dbReference type="Pfam" id="PF25869">
    <property type="entry name" value="3HB_CusB"/>
    <property type="match status" value="1"/>
</dbReference>
<dbReference type="InterPro" id="IPR045800">
    <property type="entry name" value="HMBD"/>
</dbReference>
<keyword evidence="1" id="KW-0813">Transport</keyword>
<dbReference type="Pfam" id="PF25919">
    <property type="entry name" value="BSH_CusB"/>
    <property type="match status" value="1"/>
</dbReference>
<feature type="domain" description="CusB-like beta-barrel" evidence="6">
    <location>
        <begin position="293"/>
        <end position="363"/>
    </location>
</feature>
<dbReference type="InterPro" id="IPR058790">
    <property type="entry name" value="BSH_CusB"/>
</dbReference>
<organism evidence="8 9">
    <name type="scientific">Solitalea agri</name>
    <dbReference type="NCBI Taxonomy" id="2953739"/>
    <lineage>
        <taxon>Bacteria</taxon>
        <taxon>Pseudomonadati</taxon>
        <taxon>Bacteroidota</taxon>
        <taxon>Sphingobacteriia</taxon>
        <taxon>Sphingobacteriales</taxon>
        <taxon>Sphingobacteriaceae</taxon>
        <taxon>Solitalea</taxon>
    </lineage>
</organism>
<feature type="domain" description="CzcB-like C-terminal circularly permuted SH3-like" evidence="7">
    <location>
        <begin position="375"/>
        <end position="434"/>
    </location>
</feature>
<evidence type="ECO:0000259" key="6">
    <source>
        <dbReference type="Pfam" id="PF25954"/>
    </source>
</evidence>
<dbReference type="InterPro" id="IPR058649">
    <property type="entry name" value="CzcB_C"/>
</dbReference>
<dbReference type="GO" id="GO:0015679">
    <property type="term" value="P:plasma membrane copper ion transport"/>
    <property type="evidence" value="ECO:0007669"/>
    <property type="project" value="TreeGrafter"/>
</dbReference>
<reference evidence="8" key="1">
    <citation type="submission" date="2022-06" db="EMBL/GenBank/DDBJ databases">
        <title>Solitalea sp. MAHUQ-68 isolated from rhizospheric soil.</title>
        <authorList>
            <person name="Huq M.A."/>
        </authorList>
    </citation>
    <scope>NUCLEOTIDE SEQUENCE</scope>
    <source>
        <strain evidence="8">MAHUQ-68</strain>
    </source>
</reference>
<feature type="domain" description="CusB-like barrel-sandwich hybrid" evidence="5">
    <location>
        <begin position="139"/>
        <end position="286"/>
    </location>
</feature>
<evidence type="ECO:0000313" key="9">
    <source>
        <dbReference type="Proteomes" id="UP001155182"/>
    </source>
</evidence>
<dbReference type="Gene3D" id="2.40.420.20">
    <property type="match status" value="1"/>
</dbReference>
<dbReference type="AlphaFoldDB" id="A0A9X2JED9"/>